<proteinExistence type="predicted"/>
<evidence type="ECO:0000313" key="3">
    <source>
        <dbReference type="EMBL" id="ELZ43237.1"/>
    </source>
</evidence>
<protein>
    <submittedName>
        <fullName evidence="3">Uncharacterized protein</fullName>
    </submittedName>
</protein>
<feature type="transmembrane region" description="Helical" evidence="2">
    <location>
        <begin position="87"/>
        <end position="105"/>
    </location>
</feature>
<name>M0E8J2_9EURY</name>
<feature type="region of interest" description="Disordered" evidence="1">
    <location>
        <begin position="1"/>
        <end position="67"/>
    </location>
</feature>
<dbReference type="EMBL" id="AOJE01000006">
    <property type="protein sequence ID" value="ELZ43237.1"/>
    <property type="molecule type" value="Genomic_DNA"/>
</dbReference>
<evidence type="ECO:0000313" key="4">
    <source>
        <dbReference type="Proteomes" id="UP000011514"/>
    </source>
</evidence>
<comment type="caution">
    <text evidence="3">The sequence shown here is derived from an EMBL/GenBank/DDBJ whole genome shotgun (WGS) entry which is preliminary data.</text>
</comment>
<dbReference type="PATRIC" id="fig|1227484.4.peg.227"/>
<keyword evidence="2" id="KW-1133">Transmembrane helix</keyword>
<organism evidence="3 4">
    <name type="scientific">Halorubrum saccharovorum DSM 1137</name>
    <dbReference type="NCBI Taxonomy" id="1227484"/>
    <lineage>
        <taxon>Archaea</taxon>
        <taxon>Methanobacteriati</taxon>
        <taxon>Methanobacteriota</taxon>
        <taxon>Stenosarchaea group</taxon>
        <taxon>Halobacteria</taxon>
        <taxon>Halobacteriales</taxon>
        <taxon>Haloferacaceae</taxon>
        <taxon>Halorubrum</taxon>
    </lineage>
</organism>
<accession>M0E8J2</accession>
<keyword evidence="4" id="KW-1185">Reference proteome</keyword>
<gene>
    <name evidence="3" type="ORF">C471_01117</name>
</gene>
<dbReference type="Proteomes" id="UP000011514">
    <property type="component" value="Unassembled WGS sequence"/>
</dbReference>
<keyword evidence="2" id="KW-0472">Membrane</keyword>
<evidence type="ECO:0000256" key="2">
    <source>
        <dbReference type="SAM" id="Phobius"/>
    </source>
</evidence>
<dbReference type="AlphaFoldDB" id="M0E8J2"/>
<reference evidence="3 4" key="1">
    <citation type="journal article" date="2014" name="PLoS Genet.">
        <title>Phylogenetically driven sequencing of extremely halophilic archaea reveals strategies for static and dynamic osmo-response.</title>
        <authorList>
            <person name="Becker E.A."/>
            <person name="Seitzer P.M."/>
            <person name="Tritt A."/>
            <person name="Larsen D."/>
            <person name="Krusor M."/>
            <person name="Yao A.I."/>
            <person name="Wu D."/>
            <person name="Madern D."/>
            <person name="Eisen J.A."/>
            <person name="Darling A.E."/>
            <person name="Facciotti M.T."/>
        </authorList>
    </citation>
    <scope>NUCLEOTIDE SEQUENCE [LARGE SCALE GENOMIC DNA]</scope>
    <source>
        <strain evidence="3 4">DSM 1137</strain>
    </source>
</reference>
<keyword evidence="2" id="KW-0812">Transmembrane</keyword>
<sequence length="107" mass="11955">MPRPRSARSRVVDADRADVAAGDGARSRQNRDRERAPRAGETEGTESRRDTMSPNESPNERDGAGVDALQTVEGRIWGRRLLSKRNVLRLLILSFVLFPVVSCLLRI</sequence>
<evidence type="ECO:0000256" key="1">
    <source>
        <dbReference type="SAM" id="MobiDB-lite"/>
    </source>
</evidence>
<feature type="compositionally biased region" description="Basic and acidic residues" evidence="1">
    <location>
        <begin position="25"/>
        <end position="51"/>
    </location>
</feature>
<dbReference type="STRING" id="1227484.C471_01117"/>